<evidence type="ECO:0000256" key="3">
    <source>
        <dbReference type="ARBA" id="ARBA00008319"/>
    </source>
</evidence>
<evidence type="ECO:0000256" key="7">
    <source>
        <dbReference type="ARBA" id="ARBA00022605"/>
    </source>
</evidence>
<keyword evidence="12" id="KW-0464">Manganese</keyword>
<comment type="subunit">
    <text evidence="4">Homodimer.</text>
</comment>
<evidence type="ECO:0000256" key="13">
    <source>
        <dbReference type="ARBA" id="ARBA00023304"/>
    </source>
</evidence>
<dbReference type="GO" id="GO:0046872">
    <property type="term" value="F:metal ion binding"/>
    <property type="evidence" value="ECO:0007669"/>
    <property type="project" value="UniProtKB-KW"/>
</dbReference>
<dbReference type="RefSeq" id="WP_168107016.1">
    <property type="nucleotide sequence ID" value="NZ_VTOX01000002.1"/>
</dbReference>
<evidence type="ECO:0000256" key="1">
    <source>
        <dbReference type="ARBA" id="ARBA00001936"/>
    </source>
</evidence>
<evidence type="ECO:0000256" key="5">
    <source>
        <dbReference type="ARBA" id="ARBA00013101"/>
    </source>
</evidence>
<sequence length="368" mass="40026">MPTDNKFNIVVLPGDGIGVEVMQACLAALEALQQRVGGFRLAYDHRPGGAQLYADTGVAFPEPSMTACEQADAILFGAMGLPHIRYPDGTEIAPQLDIRTHLELYAGVRPIRALAGVPLALADPRAREIDLVIIREQTEGWFYSRGKADVRGDVEAFDTCRITRKGSERVFDFSFRLAQRRKARNPAKGKVTCVDKANVFASMAFSNRIFRERAERFPDIAADHCYIDAMALNLLRKPWEYDVVPTENQFGDILSDLGAGLIGGMGMAPSGDLGDKHALFQPSHGSAPDIAGQGKANPTAMLLSAAMMLEWLGERHDLRACTDAADVLQGAVDGVFARSSVRPWEFGGTDGTKEITAAVIDAIRHVNR</sequence>
<evidence type="ECO:0000256" key="6">
    <source>
        <dbReference type="ARBA" id="ARBA00022430"/>
    </source>
</evidence>
<comment type="similarity">
    <text evidence="3">Belongs to the isocitrate and isopropylmalate dehydrogenases family. LeuB type 1 subfamily.</text>
</comment>
<dbReference type="Pfam" id="PF00180">
    <property type="entry name" value="Iso_dh"/>
    <property type="match status" value="1"/>
</dbReference>
<keyword evidence="8" id="KW-0479">Metal-binding</keyword>
<dbReference type="GO" id="GO:0003862">
    <property type="term" value="F:3-isopropylmalate dehydrogenase activity"/>
    <property type="evidence" value="ECO:0007669"/>
    <property type="project" value="UniProtKB-EC"/>
</dbReference>
<evidence type="ECO:0000256" key="10">
    <source>
        <dbReference type="ARBA" id="ARBA00023002"/>
    </source>
</evidence>
<dbReference type="Gene3D" id="3.40.718.10">
    <property type="entry name" value="Isopropylmalate Dehydrogenase"/>
    <property type="match status" value="1"/>
</dbReference>
<keyword evidence="11" id="KW-0520">NAD</keyword>
<evidence type="ECO:0000313" key="17">
    <source>
        <dbReference type="Proteomes" id="UP000521868"/>
    </source>
</evidence>
<dbReference type="InterPro" id="IPR024084">
    <property type="entry name" value="IsoPropMal-DH-like_dom"/>
</dbReference>
<dbReference type="Proteomes" id="UP000521868">
    <property type="component" value="Unassembled WGS sequence"/>
</dbReference>
<feature type="domain" description="Isopropylmalate dehydrogenase-like" evidence="15">
    <location>
        <begin position="8"/>
        <end position="359"/>
    </location>
</feature>
<evidence type="ECO:0000259" key="15">
    <source>
        <dbReference type="SMART" id="SM01329"/>
    </source>
</evidence>
<keyword evidence="13" id="KW-0100">Branched-chain amino acid biosynthesis</keyword>
<evidence type="ECO:0000256" key="12">
    <source>
        <dbReference type="ARBA" id="ARBA00023211"/>
    </source>
</evidence>
<dbReference type="GO" id="GO:0009098">
    <property type="term" value="P:L-leucine biosynthetic process"/>
    <property type="evidence" value="ECO:0007669"/>
    <property type="project" value="UniProtKB-KW"/>
</dbReference>
<keyword evidence="10" id="KW-0560">Oxidoreductase</keyword>
<dbReference type="FunFam" id="3.40.718.10:FF:000006">
    <property type="entry name" value="3-isopropylmalate dehydrogenase"/>
    <property type="match status" value="1"/>
</dbReference>
<dbReference type="SUPFAM" id="SSF53659">
    <property type="entry name" value="Isocitrate/Isopropylmalate dehydrogenase-like"/>
    <property type="match status" value="1"/>
</dbReference>
<protein>
    <recommendedName>
        <fullName evidence="5">3-isopropylmalate dehydrogenase</fullName>
        <ecNumber evidence="5">1.1.1.85</ecNumber>
    </recommendedName>
    <alternativeName>
        <fullName evidence="14">3-IPM-DH</fullName>
    </alternativeName>
</protein>
<gene>
    <name evidence="16" type="ORF">RAMLITH_08925</name>
</gene>
<evidence type="ECO:0000256" key="9">
    <source>
        <dbReference type="ARBA" id="ARBA00022842"/>
    </source>
</evidence>
<proteinExistence type="inferred from homology"/>
<keyword evidence="7" id="KW-0028">Amino-acid biosynthesis</keyword>
<dbReference type="EMBL" id="VTOX01000002">
    <property type="protein sequence ID" value="NKE65941.1"/>
    <property type="molecule type" value="Genomic_DNA"/>
</dbReference>
<dbReference type="EC" id="1.1.1.85" evidence="5"/>
<dbReference type="InterPro" id="IPR050501">
    <property type="entry name" value="ICDH/IPMDH"/>
</dbReference>
<dbReference type="SMART" id="SM01329">
    <property type="entry name" value="Iso_dh"/>
    <property type="match status" value="1"/>
</dbReference>
<name>A0A7X6DF03_9BURK</name>
<dbReference type="AlphaFoldDB" id="A0A7X6DF03"/>
<evidence type="ECO:0000256" key="14">
    <source>
        <dbReference type="ARBA" id="ARBA00033138"/>
    </source>
</evidence>
<evidence type="ECO:0000256" key="4">
    <source>
        <dbReference type="ARBA" id="ARBA00011738"/>
    </source>
</evidence>
<organism evidence="16 17">
    <name type="scientific">Ramlibacter lithotrophicus</name>
    <dbReference type="NCBI Taxonomy" id="2606681"/>
    <lineage>
        <taxon>Bacteria</taxon>
        <taxon>Pseudomonadati</taxon>
        <taxon>Pseudomonadota</taxon>
        <taxon>Betaproteobacteria</taxon>
        <taxon>Burkholderiales</taxon>
        <taxon>Comamonadaceae</taxon>
        <taxon>Ramlibacter</taxon>
    </lineage>
</organism>
<keyword evidence="6" id="KW-0432">Leucine biosynthesis</keyword>
<evidence type="ECO:0000313" key="16">
    <source>
        <dbReference type="EMBL" id="NKE65941.1"/>
    </source>
</evidence>
<dbReference type="PANTHER" id="PTHR43275">
    <property type="entry name" value="D-MALATE DEHYDROGENASE [DECARBOXYLATING]"/>
    <property type="match status" value="1"/>
</dbReference>
<dbReference type="PANTHER" id="PTHR43275:SF1">
    <property type="entry name" value="D-MALATE DEHYDROGENASE [DECARBOXYLATING]"/>
    <property type="match status" value="1"/>
</dbReference>
<accession>A0A7X6DF03</accession>
<comment type="cofactor">
    <cofactor evidence="1">
        <name>Mn(2+)</name>
        <dbReference type="ChEBI" id="CHEBI:29035"/>
    </cofactor>
</comment>
<evidence type="ECO:0000256" key="11">
    <source>
        <dbReference type="ARBA" id="ARBA00023027"/>
    </source>
</evidence>
<evidence type="ECO:0000256" key="8">
    <source>
        <dbReference type="ARBA" id="ARBA00022723"/>
    </source>
</evidence>
<evidence type="ECO:0000256" key="2">
    <source>
        <dbReference type="ARBA" id="ARBA00001946"/>
    </source>
</evidence>
<comment type="cofactor">
    <cofactor evidence="2">
        <name>Mg(2+)</name>
        <dbReference type="ChEBI" id="CHEBI:18420"/>
    </cofactor>
</comment>
<keyword evidence="9" id="KW-0460">Magnesium</keyword>
<comment type="caution">
    <text evidence="16">The sequence shown here is derived from an EMBL/GenBank/DDBJ whole genome shotgun (WGS) entry which is preliminary data.</text>
</comment>
<keyword evidence="17" id="KW-1185">Reference proteome</keyword>
<reference evidence="16 17" key="1">
    <citation type="journal article" date="2020" name="Nature">
        <title>Bacterial chemolithoautotrophy via manganese oxidation.</title>
        <authorList>
            <person name="Yu H."/>
            <person name="Leadbetter J.R."/>
        </authorList>
    </citation>
    <scope>NUCLEOTIDE SEQUENCE [LARGE SCALE GENOMIC DNA]</scope>
    <source>
        <strain evidence="16 17">RBP-1</strain>
    </source>
</reference>